<dbReference type="InterPro" id="IPR024361">
    <property type="entry name" value="BACON"/>
</dbReference>
<reference evidence="3" key="1">
    <citation type="journal article" date="2014" name="Int. J. Syst. Evol. Microbiol.">
        <title>Complete genome sequence of Corynebacterium casei LMG S-19264T (=DSM 44701T), isolated from a smear-ripened cheese.</title>
        <authorList>
            <consortium name="US DOE Joint Genome Institute (JGI-PGF)"/>
            <person name="Walter F."/>
            <person name="Albersmeier A."/>
            <person name="Kalinowski J."/>
            <person name="Ruckert C."/>
        </authorList>
    </citation>
    <scope>NUCLEOTIDE SEQUENCE</scope>
    <source>
        <strain evidence="3">KCTC 12113</strain>
    </source>
</reference>
<proteinExistence type="predicted"/>
<feature type="chain" id="PRO_5037757016" description="BACON domain-containing protein" evidence="1">
    <location>
        <begin position="30"/>
        <end position="410"/>
    </location>
</feature>
<evidence type="ECO:0000259" key="2">
    <source>
        <dbReference type="Pfam" id="PF13004"/>
    </source>
</evidence>
<dbReference type="Pfam" id="PF13004">
    <property type="entry name" value="BACON"/>
    <property type="match status" value="1"/>
</dbReference>
<evidence type="ECO:0000313" key="3">
    <source>
        <dbReference type="EMBL" id="GGW24793.1"/>
    </source>
</evidence>
<feature type="domain" description="BACON" evidence="2">
    <location>
        <begin position="80"/>
        <end position="129"/>
    </location>
</feature>
<accession>A0A918IQ12</accession>
<dbReference type="InterPro" id="IPR013783">
    <property type="entry name" value="Ig-like_fold"/>
</dbReference>
<reference evidence="3" key="2">
    <citation type="submission" date="2020-09" db="EMBL/GenBank/DDBJ databases">
        <authorList>
            <person name="Sun Q."/>
            <person name="Kim S."/>
        </authorList>
    </citation>
    <scope>NUCLEOTIDE SEQUENCE</scope>
    <source>
        <strain evidence="3">KCTC 12113</strain>
    </source>
</reference>
<keyword evidence="1" id="KW-0732">Signal</keyword>
<sequence>MYTKNKISNRRIGLLSVLALFFLPLIFTACNDDDTEFVGDPFFIIEENPTGLAVGVSGDTKSYVVRSNRPWQIVPQGESHWAKTFPIEGKDDGIFKVIISENDTFDPRTINFVFVVDGKEQPLLFRVDQEANVPYITLDDEEKGIAVPSAESELNIHVKANVEWIYTLENGSWLTEIAVLENGIKLRAERNSGEERSTKVKISSAQHPSLDKEIVITQSAGNIILEENFDWLTYGSTIFYDTSGEKRMDSWTSDEKERGWTSTENTNSSNQQLVYARTGFVKLGKTNYGGDLTSPTLSNLEQTSNVRVTFKAVPYQTKGGTRDTNTLNIEALGAGTPSVNSLTIDNWPDYDADPECTEVWQAETAKYEFIITGADASTRIKLLGGAYDLSSASPNKNRIFIDDIKVEIID</sequence>
<dbReference type="EMBL" id="BMWP01000003">
    <property type="protein sequence ID" value="GGW24793.1"/>
    <property type="molecule type" value="Genomic_DNA"/>
</dbReference>
<evidence type="ECO:0000256" key="1">
    <source>
        <dbReference type="SAM" id="SignalP"/>
    </source>
</evidence>
<feature type="signal peptide" evidence="1">
    <location>
        <begin position="1"/>
        <end position="29"/>
    </location>
</feature>
<dbReference type="AlphaFoldDB" id="A0A918IQ12"/>
<dbReference type="PROSITE" id="PS51257">
    <property type="entry name" value="PROKAR_LIPOPROTEIN"/>
    <property type="match status" value="1"/>
</dbReference>
<dbReference type="RefSeq" id="WP_026811871.1">
    <property type="nucleotide sequence ID" value="NZ_BMWP01000003.1"/>
</dbReference>
<gene>
    <name evidence="3" type="ORF">GCM10007383_06850</name>
</gene>
<organism evidence="3 4">
    <name type="scientific">Arenibacter certesii</name>
    <dbReference type="NCBI Taxonomy" id="228955"/>
    <lineage>
        <taxon>Bacteria</taxon>
        <taxon>Pseudomonadati</taxon>
        <taxon>Bacteroidota</taxon>
        <taxon>Flavobacteriia</taxon>
        <taxon>Flavobacteriales</taxon>
        <taxon>Flavobacteriaceae</taxon>
        <taxon>Arenibacter</taxon>
    </lineage>
</organism>
<evidence type="ECO:0000313" key="4">
    <source>
        <dbReference type="Proteomes" id="UP000634668"/>
    </source>
</evidence>
<name>A0A918IQ12_9FLAO</name>
<keyword evidence="4" id="KW-1185">Reference proteome</keyword>
<comment type="caution">
    <text evidence="3">The sequence shown here is derived from an EMBL/GenBank/DDBJ whole genome shotgun (WGS) entry which is preliminary data.</text>
</comment>
<dbReference type="Gene3D" id="2.60.40.10">
    <property type="entry name" value="Immunoglobulins"/>
    <property type="match status" value="1"/>
</dbReference>
<dbReference type="Proteomes" id="UP000634668">
    <property type="component" value="Unassembled WGS sequence"/>
</dbReference>
<protein>
    <recommendedName>
        <fullName evidence="2">BACON domain-containing protein</fullName>
    </recommendedName>
</protein>